<keyword evidence="6" id="KW-1185">Reference proteome</keyword>
<dbReference type="EMBL" id="JBHRYJ010000002">
    <property type="protein sequence ID" value="MFC3676562.1"/>
    <property type="molecule type" value="Genomic_DNA"/>
</dbReference>
<dbReference type="InterPro" id="IPR001509">
    <property type="entry name" value="Epimerase_deHydtase"/>
</dbReference>
<proteinExistence type="inferred from homology"/>
<accession>A0ABV7VHN0</accession>
<comment type="caution">
    <text evidence="5">The sequence shown here is derived from an EMBL/GenBank/DDBJ whole genome shotgun (WGS) entry which is preliminary data.</text>
</comment>
<dbReference type="InterPro" id="IPR036291">
    <property type="entry name" value="NAD(P)-bd_dom_sf"/>
</dbReference>
<keyword evidence="3" id="KW-0520">NAD</keyword>
<reference evidence="6" key="1">
    <citation type="journal article" date="2019" name="Int. J. Syst. Evol. Microbiol.">
        <title>The Global Catalogue of Microorganisms (GCM) 10K type strain sequencing project: providing services to taxonomists for standard genome sequencing and annotation.</title>
        <authorList>
            <consortium name="The Broad Institute Genomics Platform"/>
            <consortium name="The Broad Institute Genome Sequencing Center for Infectious Disease"/>
            <person name="Wu L."/>
            <person name="Ma J."/>
        </authorList>
    </citation>
    <scope>NUCLEOTIDE SEQUENCE [LARGE SCALE GENOMIC DNA]</scope>
    <source>
        <strain evidence="6">KCTC 42182</strain>
    </source>
</reference>
<name>A0ABV7VHN0_9PROT</name>
<dbReference type="Proteomes" id="UP001595711">
    <property type="component" value="Unassembled WGS sequence"/>
</dbReference>
<dbReference type="PANTHER" id="PTHR43103">
    <property type="entry name" value="NUCLEOSIDE-DIPHOSPHATE-SUGAR EPIMERASE"/>
    <property type="match status" value="1"/>
</dbReference>
<feature type="domain" description="NAD-dependent epimerase/dehydratase" evidence="4">
    <location>
        <begin position="6"/>
        <end position="165"/>
    </location>
</feature>
<dbReference type="RefSeq" id="WP_379727421.1">
    <property type="nucleotide sequence ID" value="NZ_JBHRYJ010000002.1"/>
</dbReference>
<evidence type="ECO:0000256" key="2">
    <source>
        <dbReference type="ARBA" id="ARBA00023002"/>
    </source>
</evidence>
<dbReference type="Gene3D" id="3.40.50.720">
    <property type="entry name" value="NAD(P)-binding Rossmann-like Domain"/>
    <property type="match status" value="1"/>
</dbReference>
<sequence>MTMKKILLTGASGGVGTRLRRLLKPIYPDLLLSDLQSPAGLQADETFIPADLADAAAIEKLCAGVDGIVHLGGFSVEGPWETILNANIVGCYNLFEAARKRGVKRVVFASSNHVMGFHPRTNKIGVEAVPKPDTRYGLSKLFGEGLGALYAHKHGIGTLSIRIGNFGDQPIDERRLAIWLKPDDLVQLIRIGLEKPDLVYEVVYGMSDNKRAWWDNANALRLGYKPSGQSEDFAAAALEAQRALPKDPVGDHFQGGSPFCSQDFDNNLEALKKRL</sequence>
<evidence type="ECO:0000313" key="6">
    <source>
        <dbReference type="Proteomes" id="UP001595711"/>
    </source>
</evidence>
<protein>
    <submittedName>
        <fullName evidence="5">NAD-dependent epimerase/dehydratase family protein</fullName>
    </submittedName>
</protein>
<dbReference type="SUPFAM" id="SSF51735">
    <property type="entry name" value="NAD(P)-binding Rossmann-fold domains"/>
    <property type="match status" value="1"/>
</dbReference>
<evidence type="ECO:0000259" key="4">
    <source>
        <dbReference type="Pfam" id="PF01370"/>
    </source>
</evidence>
<organism evidence="5 6">
    <name type="scientific">Ferrovibrio xuzhouensis</name>
    <dbReference type="NCBI Taxonomy" id="1576914"/>
    <lineage>
        <taxon>Bacteria</taxon>
        <taxon>Pseudomonadati</taxon>
        <taxon>Pseudomonadota</taxon>
        <taxon>Alphaproteobacteria</taxon>
        <taxon>Rhodospirillales</taxon>
        <taxon>Rhodospirillaceae</taxon>
        <taxon>Ferrovibrio</taxon>
    </lineage>
</organism>
<evidence type="ECO:0000256" key="1">
    <source>
        <dbReference type="ARBA" id="ARBA00007637"/>
    </source>
</evidence>
<evidence type="ECO:0000313" key="5">
    <source>
        <dbReference type="EMBL" id="MFC3676562.1"/>
    </source>
</evidence>
<comment type="similarity">
    <text evidence="1">Belongs to the NAD(P)-dependent epimerase/dehydratase family.</text>
</comment>
<dbReference type="PANTHER" id="PTHR43103:SF5">
    <property type="entry name" value="4-EPIMERASE, PUTATIVE (AFU_ORTHOLOGUE AFUA_7G00360)-RELATED"/>
    <property type="match status" value="1"/>
</dbReference>
<gene>
    <name evidence="5" type="ORF">ACFOOQ_13475</name>
</gene>
<evidence type="ECO:0000256" key="3">
    <source>
        <dbReference type="ARBA" id="ARBA00023027"/>
    </source>
</evidence>
<dbReference type="Pfam" id="PF01370">
    <property type="entry name" value="Epimerase"/>
    <property type="match status" value="1"/>
</dbReference>
<keyword evidence="2" id="KW-0560">Oxidoreductase</keyword>